<evidence type="ECO:0000313" key="2">
    <source>
        <dbReference type="Proteomes" id="UP000821865"/>
    </source>
</evidence>
<keyword evidence="2" id="KW-1185">Reference proteome</keyword>
<evidence type="ECO:0000313" key="1">
    <source>
        <dbReference type="EMBL" id="KAH7959617.1"/>
    </source>
</evidence>
<dbReference type="EMBL" id="CM023472">
    <property type="protein sequence ID" value="KAH7959617.1"/>
    <property type="molecule type" value="Genomic_DNA"/>
</dbReference>
<sequence length="192" mass="21395">MDGHLVNRTIVNCHEWNYDARDRIDSIVSQFNLVCDRSFLYDFSTLLPIVGYGLLSPVAGIAADRLGRRPVTLVCAIAVLISSLCSSVPARYAFFVTMRVLTVSSANAAYLLTFILVYEVTGKSRRPLFTLLHYAVASTFVPAFLDAIALLRPSWFLSHGFLAVPTLAFVIWCSHLGESPVWQLATWRLHEA</sequence>
<comment type="caution">
    <text evidence="1">The sequence shown here is derived from an EMBL/GenBank/DDBJ whole genome shotgun (WGS) entry which is preliminary data.</text>
</comment>
<proteinExistence type="predicted"/>
<dbReference type="Proteomes" id="UP000821865">
    <property type="component" value="Chromosome 3"/>
</dbReference>
<gene>
    <name evidence="1" type="ORF">HPB49_012485</name>
</gene>
<name>A0ACB8D5A9_DERSI</name>
<accession>A0ACB8D5A9</accession>
<reference evidence="1" key="1">
    <citation type="submission" date="2020-05" db="EMBL/GenBank/DDBJ databases">
        <title>Large-scale comparative analyses of tick genomes elucidate their genetic diversity and vector capacities.</title>
        <authorList>
            <person name="Jia N."/>
            <person name="Wang J."/>
            <person name="Shi W."/>
            <person name="Du L."/>
            <person name="Sun Y."/>
            <person name="Zhan W."/>
            <person name="Jiang J."/>
            <person name="Wang Q."/>
            <person name="Zhang B."/>
            <person name="Ji P."/>
            <person name="Sakyi L.B."/>
            <person name="Cui X."/>
            <person name="Yuan T."/>
            <person name="Jiang B."/>
            <person name="Yang W."/>
            <person name="Lam T.T.-Y."/>
            <person name="Chang Q."/>
            <person name="Ding S."/>
            <person name="Wang X."/>
            <person name="Zhu J."/>
            <person name="Ruan X."/>
            <person name="Zhao L."/>
            <person name="Wei J."/>
            <person name="Que T."/>
            <person name="Du C."/>
            <person name="Cheng J."/>
            <person name="Dai P."/>
            <person name="Han X."/>
            <person name="Huang E."/>
            <person name="Gao Y."/>
            <person name="Liu J."/>
            <person name="Shao H."/>
            <person name="Ye R."/>
            <person name="Li L."/>
            <person name="Wei W."/>
            <person name="Wang X."/>
            <person name="Wang C."/>
            <person name="Yang T."/>
            <person name="Huo Q."/>
            <person name="Li W."/>
            <person name="Guo W."/>
            <person name="Chen H."/>
            <person name="Zhou L."/>
            <person name="Ni X."/>
            <person name="Tian J."/>
            <person name="Zhou Y."/>
            <person name="Sheng Y."/>
            <person name="Liu T."/>
            <person name="Pan Y."/>
            <person name="Xia L."/>
            <person name="Li J."/>
            <person name="Zhao F."/>
            <person name="Cao W."/>
        </authorList>
    </citation>
    <scope>NUCLEOTIDE SEQUENCE</scope>
    <source>
        <strain evidence="1">Dsil-2018</strain>
    </source>
</reference>
<organism evidence="1 2">
    <name type="scientific">Dermacentor silvarum</name>
    <name type="common">Tick</name>
    <dbReference type="NCBI Taxonomy" id="543639"/>
    <lineage>
        <taxon>Eukaryota</taxon>
        <taxon>Metazoa</taxon>
        <taxon>Ecdysozoa</taxon>
        <taxon>Arthropoda</taxon>
        <taxon>Chelicerata</taxon>
        <taxon>Arachnida</taxon>
        <taxon>Acari</taxon>
        <taxon>Parasitiformes</taxon>
        <taxon>Ixodida</taxon>
        <taxon>Ixodoidea</taxon>
        <taxon>Ixodidae</taxon>
        <taxon>Rhipicephalinae</taxon>
        <taxon>Dermacentor</taxon>
    </lineage>
</organism>
<protein>
    <submittedName>
        <fullName evidence="1">Uncharacterized protein</fullName>
    </submittedName>
</protein>